<organism evidence="1 2">
    <name type="scientific">Streptomyces doebereineriae</name>
    <dbReference type="NCBI Taxonomy" id="3075528"/>
    <lineage>
        <taxon>Bacteria</taxon>
        <taxon>Bacillati</taxon>
        <taxon>Actinomycetota</taxon>
        <taxon>Actinomycetes</taxon>
        <taxon>Kitasatosporales</taxon>
        <taxon>Streptomycetaceae</taxon>
        <taxon>Streptomyces</taxon>
    </lineage>
</organism>
<proteinExistence type="predicted"/>
<dbReference type="Proteomes" id="UP001183824">
    <property type="component" value="Unassembled WGS sequence"/>
</dbReference>
<gene>
    <name evidence="1" type="ORF">RNB18_17010</name>
</gene>
<keyword evidence="2" id="KW-1185">Reference proteome</keyword>
<protein>
    <submittedName>
        <fullName evidence="1">Uncharacterized protein</fullName>
    </submittedName>
</protein>
<evidence type="ECO:0000313" key="1">
    <source>
        <dbReference type="EMBL" id="MDT0481874.1"/>
    </source>
</evidence>
<dbReference type="EMBL" id="JAVREZ010000005">
    <property type="protein sequence ID" value="MDT0481874.1"/>
    <property type="molecule type" value="Genomic_DNA"/>
</dbReference>
<comment type="caution">
    <text evidence="1">The sequence shown here is derived from an EMBL/GenBank/DDBJ whole genome shotgun (WGS) entry which is preliminary data.</text>
</comment>
<evidence type="ECO:0000313" key="2">
    <source>
        <dbReference type="Proteomes" id="UP001183824"/>
    </source>
</evidence>
<sequence>MVLSHADILVVDGTVPGWPSSCTGARAVLVDRPRPDDDDLPRGIELYVDTGYAAAPIWAETLPRIQDSLDSAAALIESIVAVPCPDELADGLLTQLVMARSLLGTVAVELVTVDPDRGYVVTGKGDTASGVFLSLSGTVGPAGLALTTASPKERWRVDMPAHDSARPVSIARFDATGTHTGRPRFESPRRALWRGIHTARPSDKTLLTDLATVARILRERLL</sequence>
<accession>A0ABU2V8V1</accession>
<dbReference type="RefSeq" id="WP_311714914.1">
    <property type="nucleotide sequence ID" value="NZ_JAVREZ010000005.1"/>
</dbReference>
<reference evidence="2" key="1">
    <citation type="submission" date="2023-07" db="EMBL/GenBank/DDBJ databases">
        <title>30 novel species of actinomycetes from the DSMZ collection.</title>
        <authorList>
            <person name="Nouioui I."/>
        </authorList>
    </citation>
    <scope>NUCLEOTIDE SEQUENCE [LARGE SCALE GENOMIC DNA]</scope>
    <source>
        <strain evidence="2">DSM 41640</strain>
    </source>
</reference>
<name>A0ABU2V8V1_9ACTN</name>